<name>A0A9E2BEM7_PSYF1</name>
<dbReference type="SUPFAM" id="SSF56091">
    <property type="entry name" value="DNA ligase/mRNA capping enzyme, catalytic domain"/>
    <property type="match status" value="1"/>
</dbReference>
<evidence type="ECO:0000259" key="17">
    <source>
        <dbReference type="PROSITE" id="PS50160"/>
    </source>
</evidence>
<proteinExistence type="inferred from homology"/>
<feature type="binding site" evidence="14">
    <location>
        <position position="335"/>
    </location>
    <ligand>
        <name>ATP</name>
        <dbReference type="ChEBI" id="CHEBI:30616"/>
    </ligand>
</feature>
<evidence type="ECO:0000256" key="15">
    <source>
        <dbReference type="RuleBase" id="RU000617"/>
    </source>
</evidence>
<comment type="caution">
    <text evidence="18">The sequence shown here is derived from an EMBL/GenBank/DDBJ whole genome shotgun (WGS) entry which is preliminary data.</text>
</comment>
<evidence type="ECO:0000256" key="5">
    <source>
        <dbReference type="ARBA" id="ARBA00022723"/>
    </source>
</evidence>
<dbReference type="GO" id="GO:0006310">
    <property type="term" value="P:DNA recombination"/>
    <property type="evidence" value="ECO:0007669"/>
    <property type="project" value="UniProtKB-UniRule"/>
</dbReference>
<dbReference type="PANTHER" id="PTHR45674">
    <property type="entry name" value="DNA LIGASE 1/3 FAMILY MEMBER"/>
    <property type="match status" value="1"/>
</dbReference>
<keyword evidence="2 14" id="KW-0436">Ligase</keyword>
<keyword evidence="9 14" id="KW-0460">Magnesium</keyword>
<evidence type="ECO:0000256" key="14">
    <source>
        <dbReference type="HAMAP-Rule" id="MF_00407"/>
    </source>
</evidence>
<dbReference type="GO" id="GO:0003677">
    <property type="term" value="F:DNA binding"/>
    <property type="evidence" value="ECO:0007669"/>
    <property type="project" value="InterPro"/>
</dbReference>
<dbReference type="AlphaFoldDB" id="A0A9E2BEM7"/>
<keyword evidence="12 14" id="KW-0131">Cell cycle</keyword>
<organism evidence="18 19">
    <name type="scientific">Psychracetigena formicireducens</name>
    <dbReference type="NCBI Taxonomy" id="2986056"/>
    <lineage>
        <taxon>Bacteria</taxon>
        <taxon>Bacillati</taxon>
        <taxon>Candidatus Lithacetigenota</taxon>
        <taxon>Candidatus Psychracetigena</taxon>
    </lineage>
</organism>
<dbReference type="InterPro" id="IPR050191">
    <property type="entry name" value="ATP-dep_DNA_ligase"/>
</dbReference>
<dbReference type="InterPro" id="IPR016059">
    <property type="entry name" value="DNA_ligase_ATP-dep_CS"/>
</dbReference>
<dbReference type="InterPro" id="IPR012308">
    <property type="entry name" value="DNA_ligase_ATP-dep_N"/>
</dbReference>
<keyword evidence="7 14" id="KW-0227">DNA damage</keyword>
<evidence type="ECO:0000256" key="8">
    <source>
        <dbReference type="ARBA" id="ARBA00022840"/>
    </source>
</evidence>
<dbReference type="Pfam" id="PF01068">
    <property type="entry name" value="DNA_ligase_A_M"/>
    <property type="match status" value="1"/>
</dbReference>
<evidence type="ECO:0000256" key="16">
    <source>
        <dbReference type="RuleBase" id="RU004196"/>
    </source>
</evidence>
<keyword evidence="6 14" id="KW-0547">Nucleotide-binding</keyword>
<evidence type="ECO:0000256" key="7">
    <source>
        <dbReference type="ARBA" id="ARBA00022763"/>
    </source>
</evidence>
<keyword evidence="10 14" id="KW-0233">DNA recombination</keyword>
<feature type="binding site" evidence="14">
    <location>
        <position position="265"/>
    </location>
    <ligand>
        <name>ATP</name>
        <dbReference type="ChEBI" id="CHEBI:30616"/>
    </ligand>
</feature>
<dbReference type="GO" id="GO:0003910">
    <property type="term" value="F:DNA ligase (ATP) activity"/>
    <property type="evidence" value="ECO:0007669"/>
    <property type="project" value="UniProtKB-UniRule"/>
</dbReference>
<keyword evidence="11 14" id="KW-0234">DNA repair</keyword>
<feature type="active site" description="N6-AMP-lysine intermediate" evidence="14">
    <location>
        <position position="245"/>
    </location>
</feature>
<feature type="binding site" evidence="14">
    <location>
        <position position="416"/>
    </location>
    <ligand>
        <name>ATP</name>
        <dbReference type="ChEBI" id="CHEBI:30616"/>
    </ligand>
</feature>
<protein>
    <recommendedName>
        <fullName evidence="14">Probable DNA ligase</fullName>
        <ecNumber evidence="14">6.5.1.1</ecNumber>
    </recommendedName>
    <alternativeName>
        <fullName evidence="14">Polydeoxyribonucleotide synthase [ATP]</fullName>
    </alternativeName>
</protein>
<dbReference type="GO" id="GO:0051301">
    <property type="term" value="P:cell division"/>
    <property type="evidence" value="ECO:0007669"/>
    <property type="project" value="UniProtKB-KW"/>
</dbReference>
<dbReference type="Gene3D" id="1.10.3260.10">
    <property type="entry name" value="DNA ligase, ATP-dependent, N-terminal domain"/>
    <property type="match status" value="1"/>
</dbReference>
<comment type="cofactor">
    <cofactor evidence="14">
        <name>Mg(2+)</name>
        <dbReference type="ChEBI" id="CHEBI:18420"/>
    </cofactor>
</comment>
<dbReference type="InterPro" id="IPR012310">
    <property type="entry name" value="DNA_ligase_ATP-dep_cent"/>
</dbReference>
<feature type="binding site" evidence="14">
    <location>
        <position position="410"/>
    </location>
    <ligand>
        <name>ATP</name>
        <dbReference type="ChEBI" id="CHEBI:30616"/>
    </ligand>
</feature>
<dbReference type="SUPFAM" id="SSF50249">
    <property type="entry name" value="Nucleic acid-binding proteins"/>
    <property type="match status" value="1"/>
</dbReference>
<keyword evidence="4 14" id="KW-0235">DNA replication</keyword>
<evidence type="ECO:0000256" key="11">
    <source>
        <dbReference type="ARBA" id="ARBA00023204"/>
    </source>
</evidence>
<dbReference type="Gene3D" id="3.30.470.30">
    <property type="entry name" value="DNA ligase/mRNA capping enzyme"/>
    <property type="match status" value="1"/>
</dbReference>
<dbReference type="GO" id="GO:0006273">
    <property type="term" value="P:lagging strand elongation"/>
    <property type="evidence" value="ECO:0007669"/>
    <property type="project" value="TreeGrafter"/>
</dbReference>
<dbReference type="NCBIfam" id="TIGR00574">
    <property type="entry name" value="dnl1"/>
    <property type="match status" value="1"/>
</dbReference>
<evidence type="ECO:0000256" key="4">
    <source>
        <dbReference type="ARBA" id="ARBA00022705"/>
    </source>
</evidence>
<dbReference type="PROSITE" id="PS50160">
    <property type="entry name" value="DNA_LIGASE_A3"/>
    <property type="match status" value="1"/>
</dbReference>
<keyword evidence="3 14" id="KW-0132">Cell division</keyword>
<dbReference type="PANTHER" id="PTHR45674:SF4">
    <property type="entry name" value="DNA LIGASE 1"/>
    <property type="match status" value="1"/>
</dbReference>
<feature type="domain" description="ATP-dependent DNA ligase family profile" evidence="17">
    <location>
        <begin position="332"/>
        <end position="457"/>
    </location>
</feature>
<keyword evidence="5 14" id="KW-0479">Metal-binding</keyword>
<evidence type="ECO:0000256" key="12">
    <source>
        <dbReference type="ARBA" id="ARBA00023306"/>
    </source>
</evidence>
<reference evidence="18 19" key="1">
    <citation type="journal article" date="2021" name="bioRxiv">
        <title>Unique metabolic strategies in Hadean analogues reveal hints for primordial physiology.</title>
        <authorList>
            <person name="Nobu M.K."/>
            <person name="Nakai R."/>
            <person name="Tamazawa S."/>
            <person name="Mori H."/>
            <person name="Toyoda A."/>
            <person name="Ijiri A."/>
            <person name="Suzuki S."/>
            <person name="Kurokawa K."/>
            <person name="Kamagata Y."/>
            <person name="Tamaki H."/>
        </authorList>
    </citation>
    <scope>NUCLEOTIDE SEQUENCE [LARGE SCALE GENOMIC DNA]</scope>
    <source>
        <strain evidence="18">BS525</strain>
    </source>
</reference>
<evidence type="ECO:0000256" key="9">
    <source>
        <dbReference type="ARBA" id="ARBA00022842"/>
    </source>
</evidence>
<dbReference type="InterPro" id="IPR012340">
    <property type="entry name" value="NA-bd_OB-fold"/>
</dbReference>
<evidence type="ECO:0000256" key="13">
    <source>
        <dbReference type="ARBA" id="ARBA00034003"/>
    </source>
</evidence>
<comment type="similarity">
    <text evidence="1 14 16">Belongs to the ATP-dependent DNA ligase family.</text>
</comment>
<sequence>MLFTEFSTYLHELEQTTKRNQMVEILSQLFKIITPEEIEKAIYLLQGRLAPAFLPLEIGVSDKLCINAISSLLSVPKTKVNEWYQEIGDLGDVAEKHISSLINQMSVLDVYNSLYQMAQISGEGAVSKKVEILSSLLSKNGGKEAKYIIRMVLGSLRLGVGDPTILDALSFSYTGNKNLRPPIERAFNLSSDLGLIAKMFILHGPEGLKNFKVSVGNPIRVALAERLSSGAEIVNKIGLCSIEPKFDGFRCQVHLQGGKIELFSRNMENNTSMFPDLVEGLLAQVKTDSCILEGEAVAYNPDSGEFYPFQMTAQRKRKYNIDEISSRFPLKLFAFDLLYLNGEDITDKSYVERRSLLLKTISSGKTVEVIPALTTDRPEKIEEYLLSLLEQGLEGVVAKRLDTPYTAGARNFNWIKLKRSYKASLGDTIDAVLLGYYKGRGLRTKFGIGAMLVGVYDEDEDKFKTIGKIGTGPTDKEWVYFKEMMNKEILTHKHPRVDANIEADVWVEPKTVVVVQADEITRSPVHTCGKTDTEAGYALRFPRVLGLIRDDKKAEDATSVSEIKELYQLQKRMSLK</sequence>
<dbReference type="CDD" id="cd07969">
    <property type="entry name" value="OBF_DNA_ligase_I"/>
    <property type="match status" value="1"/>
</dbReference>
<dbReference type="HAMAP" id="MF_00407">
    <property type="entry name" value="DNA_ligase"/>
    <property type="match status" value="1"/>
</dbReference>
<dbReference type="SUPFAM" id="SSF117018">
    <property type="entry name" value="ATP-dependent DNA ligase DNA-binding domain"/>
    <property type="match status" value="1"/>
</dbReference>
<dbReference type="GO" id="GO:0071897">
    <property type="term" value="P:DNA biosynthetic process"/>
    <property type="evidence" value="ECO:0007669"/>
    <property type="project" value="InterPro"/>
</dbReference>
<dbReference type="Pfam" id="PF04675">
    <property type="entry name" value="DNA_ligase_A_N"/>
    <property type="match status" value="1"/>
</dbReference>
<dbReference type="GO" id="GO:0046872">
    <property type="term" value="F:metal ion binding"/>
    <property type="evidence" value="ECO:0007669"/>
    <property type="project" value="UniProtKB-KW"/>
</dbReference>
<dbReference type="InterPro" id="IPR000977">
    <property type="entry name" value="DNA_ligase_ATP-dep"/>
</dbReference>
<evidence type="ECO:0000313" key="18">
    <source>
        <dbReference type="EMBL" id="MBT9144203.1"/>
    </source>
</evidence>
<dbReference type="PROSITE" id="PS00333">
    <property type="entry name" value="DNA_LIGASE_A2"/>
    <property type="match status" value="1"/>
</dbReference>
<comment type="function">
    <text evidence="14">DNA ligase that seals nicks in double-stranded DNA during DNA replication, DNA recombination and DNA repair.</text>
</comment>
<dbReference type="CDD" id="cd07901">
    <property type="entry name" value="Adenylation_DNA_ligase_Arch_LigB"/>
    <property type="match status" value="1"/>
</dbReference>
<dbReference type="PROSITE" id="PS00697">
    <property type="entry name" value="DNA_LIGASE_A1"/>
    <property type="match status" value="1"/>
</dbReference>
<evidence type="ECO:0000256" key="6">
    <source>
        <dbReference type="ARBA" id="ARBA00022741"/>
    </source>
</evidence>
<evidence type="ECO:0000256" key="10">
    <source>
        <dbReference type="ARBA" id="ARBA00023172"/>
    </source>
</evidence>
<evidence type="ECO:0000313" key="19">
    <source>
        <dbReference type="Proteomes" id="UP000811545"/>
    </source>
</evidence>
<dbReference type="Proteomes" id="UP000811545">
    <property type="component" value="Unassembled WGS sequence"/>
</dbReference>
<dbReference type="InterPro" id="IPR036599">
    <property type="entry name" value="DNA_ligase_N_sf"/>
</dbReference>
<dbReference type="GO" id="GO:0006281">
    <property type="term" value="P:DNA repair"/>
    <property type="evidence" value="ECO:0007669"/>
    <property type="project" value="UniProtKB-UniRule"/>
</dbReference>
<dbReference type="EMBL" id="QLTW01000001">
    <property type="protein sequence ID" value="MBT9144203.1"/>
    <property type="molecule type" value="Genomic_DNA"/>
</dbReference>
<evidence type="ECO:0000256" key="1">
    <source>
        <dbReference type="ARBA" id="ARBA00007572"/>
    </source>
</evidence>
<accession>A0A9E2BEM7</accession>
<dbReference type="InterPro" id="IPR022865">
    <property type="entry name" value="DNA_ligae_ATP-dep_bac/arc"/>
</dbReference>
<dbReference type="EC" id="6.5.1.1" evidence="14"/>
<dbReference type="Pfam" id="PF04679">
    <property type="entry name" value="DNA_ligase_A_C"/>
    <property type="match status" value="1"/>
</dbReference>
<gene>
    <name evidence="18" type="primary">ligB</name>
    <name evidence="14" type="synonym">lig</name>
    <name evidence="18" type="ORF">DDT42_00035</name>
</gene>
<evidence type="ECO:0000256" key="2">
    <source>
        <dbReference type="ARBA" id="ARBA00022598"/>
    </source>
</evidence>
<dbReference type="GO" id="GO:0005524">
    <property type="term" value="F:ATP binding"/>
    <property type="evidence" value="ECO:0007669"/>
    <property type="project" value="UniProtKB-UniRule"/>
</dbReference>
<dbReference type="InterPro" id="IPR012309">
    <property type="entry name" value="DNA_ligase_ATP-dep_C"/>
</dbReference>
<dbReference type="Gene3D" id="2.40.50.140">
    <property type="entry name" value="Nucleic acid-binding proteins"/>
    <property type="match status" value="1"/>
</dbReference>
<evidence type="ECO:0000256" key="3">
    <source>
        <dbReference type="ARBA" id="ARBA00022618"/>
    </source>
</evidence>
<keyword evidence="8 14" id="KW-0067">ATP-binding</keyword>
<dbReference type="FunFam" id="1.10.3260.10:FF:000007">
    <property type="entry name" value="DNA ligase"/>
    <property type="match status" value="1"/>
</dbReference>
<feature type="binding site" evidence="14">
    <location>
        <position position="243"/>
    </location>
    <ligand>
        <name>ATP</name>
        <dbReference type="ChEBI" id="CHEBI:30616"/>
    </ligand>
</feature>
<comment type="catalytic activity">
    <reaction evidence="13 14 15">
        <text>ATP + (deoxyribonucleotide)n-3'-hydroxyl + 5'-phospho-(deoxyribonucleotide)m = (deoxyribonucleotide)n+m + AMP + diphosphate.</text>
        <dbReference type="EC" id="6.5.1.1"/>
    </reaction>
</comment>
<feature type="binding site" evidence="14">
    <location>
        <position position="250"/>
    </location>
    <ligand>
        <name>ATP</name>
        <dbReference type="ChEBI" id="CHEBI:30616"/>
    </ligand>
</feature>
<feature type="binding site" evidence="14">
    <location>
        <position position="295"/>
    </location>
    <ligand>
        <name>ATP</name>
        <dbReference type="ChEBI" id="CHEBI:30616"/>
    </ligand>
</feature>